<dbReference type="EMBL" id="LUGG01000001">
    <property type="protein sequence ID" value="OBZ79630.1"/>
    <property type="molecule type" value="Genomic_DNA"/>
</dbReference>
<evidence type="ECO:0000313" key="2">
    <source>
        <dbReference type="Proteomes" id="UP000092993"/>
    </source>
</evidence>
<dbReference type="Proteomes" id="UP000092993">
    <property type="component" value="Unassembled WGS sequence"/>
</dbReference>
<comment type="caution">
    <text evidence="1">The sequence shown here is derived from an EMBL/GenBank/DDBJ whole genome shotgun (WGS) entry which is preliminary data.</text>
</comment>
<organism evidence="1 2">
    <name type="scientific">Grifola frondosa</name>
    <name type="common">Maitake</name>
    <name type="synonym">Polyporus frondosus</name>
    <dbReference type="NCBI Taxonomy" id="5627"/>
    <lineage>
        <taxon>Eukaryota</taxon>
        <taxon>Fungi</taxon>
        <taxon>Dikarya</taxon>
        <taxon>Basidiomycota</taxon>
        <taxon>Agaricomycotina</taxon>
        <taxon>Agaricomycetes</taxon>
        <taxon>Polyporales</taxon>
        <taxon>Grifolaceae</taxon>
        <taxon>Grifola</taxon>
    </lineage>
</organism>
<proteinExistence type="predicted"/>
<gene>
    <name evidence="1" type="ORF">A0H81_00097</name>
</gene>
<keyword evidence="2" id="KW-1185">Reference proteome</keyword>
<sequence>METASDEEPIKTENGPSLAGVHDREASVICLEMCHPVSLQHDAPCALTTLSTLSAALAPAHATPVRLDAVTKPLSLASVRRRCPFDSAQHPVFRRGSHTFTYSVDSDVQVPGGDHRNLMATDRPVSSTNHMRKLSIGLFSEEANA</sequence>
<reference evidence="1 2" key="1">
    <citation type="submission" date="2016-03" db="EMBL/GenBank/DDBJ databases">
        <title>Whole genome sequencing of Grifola frondosa 9006-11.</title>
        <authorList>
            <person name="Min B."/>
            <person name="Park H."/>
            <person name="Kim J.-G."/>
            <person name="Cho H."/>
            <person name="Oh Y.-L."/>
            <person name="Kong W.-S."/>
            <person name="Choi I.-G."/>
        </authorList>
    </citation>
    <scope>NUCLEOTIDE SEQUENCE [LARGE SCALE GENOMIC DNA]</scope>
    <source>
        <strain evidence="1 2">9006-11</strain>
    </source>
</reference>
<dbReference type="AlphaFoldDB" id="A0A1C7MRW7"/>
<evidence type="ECO:0000313" key="1">
    <source>
        <dbReference type="EMBL" id="OBZ79630.1"/>
    </source>
</evidence>
<protein>
    <submittedName>
        <fullName evidence="1">Uncharacterized protein</fullName>
    </submittedName>
</protein>
<accession>A0A1C7MRW7</accession>
<name>A0A1C7MRW7_GRIFR</name>